<gene>
    <name evidence="2" type="ORF">Q3C12_26860</name>
</gene>
<feature type="region of interest" description="Disordered" evidence="1">
    <location>
        <begin position="40"/>
        <end position="67"/>
    </location>
</feature>
<reference evidence="2" key="1">
    <citation type="submission" date="2023-07" db="EMBL/GenBank/DDBJ databases">
        <authorList>
            <person name="Aktuganov G."/>
            <person name="Boyko T."/>
            <person name="Delegan Y."/>
            <person name="Galimzianova N."/>
            <person name="Gilvanova E."/>
            <person name="Korobov V."/>
            <person name="Kuzmina L."/>
            <person name="Melentiev A."/>
            <person name="Milman P."/>
            <person name="Ryabova A."/>
            <person name="Stupak E."/>
            <person name="Yasakov T."/>
            <person name="Zharikova N."/>
            <person name="Zhurenko E."/>
        </authorList>
    </citation>
    <scope>NUCLEOTIDE SEQUENCE</scope>
    <source>
        <strain evidence="2">IB-739</strain>
    </source>
</reference>
<accession>A0ABT8VI30</accession>
<feature type="compositionally biased region" description="Basic and acidic residues" evidence="1">
    <location>
        <begin position="40"/>
        <end position="54"/>
    </location>
</feature>
<evidence type="ECO:0000313" key="2">
    <source>
        <dbReference type="EMBL" id="MDO3680637.1"/>
    </source>
</evidence>
<dbReference type="Proteomes" id="UP001168883">
    <property type="component" value="Unassembled WGS sequence"/>
</dbReference>
<keyword evidence="3" id="KW-1185">Reference proteome</keyword>
<comment type="caution">
    <text evidence="2">The sequence shown here is derived from an EMBL/GenBank/DDBJ whole genome shotgun (WGS) entry which is preliminary data.</text>
</comment>
<proteinExistence type="predicted"/>
<dbReference type="RefSeq" id="WP_302880856.1">
    <property type="nucleotide sequence ID" value="NZ_JAUMKJ010000044.1"/>
</dbReference>
<protein>
    <submittedName>
        <fullName evidence="2">Uncharacterized protein</fullName>
    </submittedName>
</protein>
<evidence type="ECO:0000256" key="1">
    <source>
        <dbReference type="SAM" id="MobiDB-lite"/>
    </source>
</evidence>
<evidence type="ECO:0000313" key="3">
    <source>
        <dbReference type="Proteomes" id="UP001168883"/>
    </source>
</evidence>
<sequence length="144" mass="16486">MAQDGLLGKKLIIAFTDERGNALQKSPEILKWSVEEITSEEKKHPVGEENEHRQVLQSGWKGTIEGQSPNTAYDDIVDLKQQYQDQFGGTLKFVIFTTETYKDGTVRKYKYEEVTFDGYKRSSDGGSKPITNNLNWHATRRVKQ</sequence>
<dbReference type="EMBL" id="JAUMKJ010000044">
    <property type="protein sequence ID" value="MDO3680637.1"/>
    <property type="molecule type" value="Genomic_DNA"/>
</dbReference>
<organism evidence="2 3">
    <name type="scientific">Paenibacillus ehimensis</name>
    <dbReference type="NCBI Taxonomy" id="79264"/>
    <lineage>
        <taxon>Bacteria</taxon>
        <taxon>Bacillati</taxon>
        <taxon>Bacillota</taxon>
        <taxon>Bacilli</taxon>
        <taxon>Bacillales</taxon>
        <taxon>Paenibacillaceae</taxon>
        <taxon>Paenibacillus</taxon>
    </lineage>
</organism>
<name>A0ABT8VI30_9BACL</name>